<dbReference type="InterPro" id="IPR003647">
    <property type="entry name" value="Intron_nuc_1_rpt"/>
</dbReference>
<keyword evidence="3" id="KW-0255">Endonuclease</keyword>
<keyword evidence="4" id="KW-0378">Hydrolase</keyword>
<accession>V5RE40</accession>
<dbReference type="GeneID" id="17963098"/>
<dbReference type="GO" id="GO:0004519">
    <property type="term" value="F:endonuclease activity"/>
    <property type="evidence" value="ECO:0007669"/>
    <property type="project" value="UniProtKB-KW"/>
</dbReference>
<feature type="domain" description="GIY-YIG" evidence="5">
    <location>
        <begin position="39"/>
        <end position="126"/>
    </location>
</feature>
<dbReference type="InterPro" id="IPR010896">
    <property type="entry name" value="NUMOD1"/>
</dbReference>
<dbReference type="GO" id="GO:0016787">
    <property type="term" value="F:hydrolase activity"/>
    <property type="evidence" value="ECO:0007669"/>
    <property type="project" value="UniProtKB-KW"/>
</dbReference>
<dbReference type="InterPro" id="IPR035901">
    <property type="entry name" value="GIY-YIG_endonuc_sf"/>
</dbReference>
<dbReference type="CDD" id="cd10445">
    <property type="entry name" value="GIY-YIG_bI1_like"/>
    <property type="match status" value="1"/>
</dbReference>
<dbReference type="GO" id="GO:0003677">
    <property type="term" value="F:DNA binding"/>
    <property type="evidence" value="ECO:0007669"/>
    <property type="project" value="InterPro"/>
</dbReference>
<evidence type="ECO:0000256" key="1">
    <source>
        <dbReference type="ARBA" id="ARBA00010045"/>
    </source>
</evidence>
<keyword evidence="2" id="KW-0540">Nuclease</keyword>
<dbReference type="SMART" id="SM00465">
    <property type="entry name" value="GIYc"/>
    <property type="match status" value="1"/>
</dbReference>
<evidence type="ECO:0000259" key="5">
    <source>
        <dbReference type="PROSITE" id="PS50164"/>
    </source>
</evidence>
<organism evidence="6">
    <name type="scientific">Annulohypoxylon stygium</name>
    <dbReference type="NCBI Taxonomy" id="326628"/>
    <lineage>
        <taxon>Eukaryota</taxon>
        <taxon>Fungi</taxon>
        <taxon>Dikarya</taxon>
        <taxon>Ascomycota</taxon>
        <taxon>Pezizomycotina</taxon>
        <taxon>Sordariomycetes</taxon>
        <taxon>Xylariomycetidae</taxon>
        <taxon>Xylariales</taxon>
        <taxon>Hypoxylaceae</taxon>
        <taxon>Annulohypoxylon</taxon>
    </lineage>
</organism>
<dbReference type="RefSeq" id="YP_008964995.1">
    <property type="nucleotide sequence ID" value="NC_023117.1"/>
</dbReference>
<dbReference type="InterPro" id="IPR003611">
    <property type="entry name" value="NUMOD3"/>
</dbReference>
<dbReference type="Gene3D" id="3.40.1440.10">
    <property type="entry name" value="GIY-YIG endonuclease"/>
    <property type="match status" value="1"/>
</dbReference>
<keyword evidence="6" id="KW-0496">Mitochondrion</keyword>
<protein>
    <submittedName>
        <fullName evidence="6">GIY-YIG intron encoded protein</fullName>
    </submittedName>
</protein>
<evidence type="ECO:0000256" key="2">
    <source>
        <dbReference type="ARBA" id="ARBA00022722"/>
    </source>
</evidence>
<evidence type="ECO:0000313" key="6">
    <source>
        <dbReference type="EMBL" id="AHB33554.1"/>
    </source>
</evidence>
<comment type="similarity">
    <text evidence="1">To endonucleases of group I introns of fungi and phage.</text>
</comment>
<evidence type="ECO:0000256" key="4">
    <source>
        <dbReference type="ARBA" id="ARBA00022801"/>
    </source>
</evidence>
<gene>
    <name evidence="6" type="primary">oi2atp6</name>
</gene>
<dbReference type="EMBL" id="KF545917">
    <property type="protein sequence ID" value="AHB33554.1"/>
    <property type="molecule type" value="Genomic_DNA"/>
</dbReference>
<geneLocation type="mitochondrion" evidence="6"/>
<dbReference type="SMART" id="SM00497">
    <property type="entry name" value="IENR1"/>
    <property type="match status" value="3"/>
</dbReference>
<proteinExistence type="predicted"/>
<sequence length="382" mass="43801">MMISGLNWKRSMSTSSSVPFRVYLNPDKEKDLIVNENKGRTGVYRWVHIESGKSYIGSSNKLNIRFKQYFNYNHISYPKRNLIIYKALLKYGYAGFRLEILEYCDPSMAIEREQFYFEKFSPEYNILKVAGSPLGYRHSEAAKKLISIASKNREVSESARDLRREALLGKNFDNERIEKMRQSNTLRKPVVVTHMETGDILEFSSMTDAGIYLGLSRVSVSKYLLKNIPYNKYIISENCLSLGDKEITEVSSYSSASKLSQQPVLLTHKETGDIKQFSSLTEAAEYLKISRGRLWYFFSKTVKTGNETLKGYTITKIEDSQNKVHRKTKSIEITDIDTNEVTIYSSFTLAGEALGVAPSSLSGYFAKNRTNLFRKKYILKLV</sequence>
<dbReference type="Pfam" id="PF01541">
    <property type="entry name" value="GIY-YIG"/>
    <property type="match status" value="1"/>
</dbReference>
<dbReference type="SMART" id="SM00496">
    <property type="entry name" value="IENR2"/>
    <property type="match status" value="2"/>
</dbReference>
<reference evidence="6" key="2">
    <citation type="submission" date="2013-12" db="EMBL/GenBank/DDBJ databases">
        <title>Mitochondrial Genome of Annulohypoxylon stygium, cohabitant fungus of Tremella fuciformis, reveals intron diversity.</title>
        <authorList>
            <person name="Hsiang T."/>
        </authorList>
    </citation>
    <scope>NUCLEOTIDE SEQUENCE</scope>
</reference>
<name>V5RE40_9PEZI</name>
<dbReference type="InterPro" id="IPR000305">
    <property type="entry name" value="GIY-YIG_endonuc"/>
</dbReference>
<dbReference type="SUPFAM" id="SSF82771">
    <property type="entry name" value="GIY-YIG endonuclease"/>
    <property type="match status" value="1"/>
</dbReference>
<dbReference type="Pfam" id="PF07453">
    <property type="entry name" value="NUMOD1"/>
    <property type="match status" value="3"/>
</dbReference>
<evidence type="ECO:0000256" key="3">
    <source>
        <dbReference type="ARBA" id="ARBA00022759"/>
    </source>
</evidence>
<dbReference type="PROSITE" id="PS50164">
    <property type="entry name" value="GIY_YIG"/>
    <property type="match status" value="1"/>
</dbReference>
<dbReference type="AlphaFoldDB" id="V5RE40"/>
<reference evidence="6" key="1">
    <citation type="submission" date="2013-08" db="EMBL/GenBank/DDBJ databases">
        <authorList>
            <person name="Deng Y.-J."/>
            <person name="Xie B.-G."/>
            <person name="Jiang Y.-J."/>
            <person name="Wang Q.-F."/>
            <person name="Lan F.-S."/>
        </authorList>
    </citation>
    <scope>NUCLEOTIDE SEQUENCE</scope>
</reference>
<dbReference type="InterPro" id="IPR006350">
    <property type="entry name" value="Intron_endoG1"/>
</dbReference>
<dbReference type="SUPFAM" id="SSF64496">
    <property type="entry name" value="DNA-binding domain of intron-encoded endonucleases"/>
    <property type="match status" value="1"/>
</dbReference>
<dbReference type="NCBIfam" id="TIGR01453">
    <property type="entry name" value="grpIintron_endo"/>
    <property type="match status" value="1"/>
</dbReference>